<dbReference type="EMBL" id="JAKIJS010000001">
    <property type="protein sequence ID" value="MCF6136462.1"/>
    <property type="molecule type" value="Genomic_DNA"/>
</dbReference>
<dbReference type="Gene3D" id="3.40.50.300">
    <property type="entry name" value="P-loop containing nucleotide triphosphate hydrolases"/>
    <property type="match status" value="2"/>
</dbReference>
<reference evidence="14 15" key="1">
    <citation type="submission" date="2022-01" db="EMBL/GenBank/DDBJ databases">
        <title>Alkalihalobacillus sp. EGI L200015, a novel bacterium isolated from a salt lake sediment.</title>
        <authorList>
            <person name="Gao L."/>
            <person name="Fang B.-Z."/>
            <person name="Li W.-J."/>
        </authorList>
    </citation>
    <scope>NUCLEOTIDE SEQUENCE [LARGE SCALE GENOMIC DNA]</scope>
    <source>
        <strain evidence="14 15">KCTC 12718</strain>
    </source>
</reference>
<dbReference type="Gene3D" id="1.10.486.10">
    <property type="entry name" value="PCRA, domain 4"/>
    <property type="match status" value="1"/>
</dbReference>
<dbReference type="PROSITE" id="PS51198">
    <property type="entry name" value="UVRD_HELICASE_ATP_BIND"/>
    <property type="match status" value="1"/>
</dbReference>
<evidence type="ECO:0000256" key="8">
    <source>
        <dbReference type="ARBA" id="ARBA00034617"/>
    </source>
</evidence>
<dbReference type="InterPro" id="IPR014017">
    <property type="entry name" value="DNA_helicase_UvrD-like_C"/>
</dbReference>
<keyword evidence="2 11" id="KW-0547">Nucleotide-binding</keyword>
<feature type="domain" description="UvrD-like helicase ATP-binding" evidence="12">
    <location>
        <begin position="1"/>
        <end position="306"/>
    </location>
</feature>
<feature type="domain" description="UvrD-like helicase C-terminal" evidence="13">
    <location>
        <begin position="307"/>
        <end position="578"/>
    </location>
</feature>
<dbReference type="Pfam" id="PF13361">
    <property type="entry name" value="UvrD_C"/>
    <property type="match status" value="1"/>
</dbReference>
<dbReference type="InterPro" id="IPR014016">
    <property type="entry name" value="UvrD-like_ATP-bd"/>
</dbReference>
<proteinExistence type="inferred from homology"/>
<dbReference type="PROSITE" id="PS51217">
    <property type="entry name" value="UVRD_HELICASE_CTER"/>
    <property type="match status" value="1"/>
</dbReference>
<evidence type="ECO:0000256" key="2">
    <source>
        <dbReference type="ARBA" id="ARBA00022741"/>
    </source>
</evidence>
<evidence type="ECO:0000256" key="9">
    <source>
        <dbReference type="ARBA" id="ARBA00034808"/>
    </source>
</evidence>
<dbReference type="CDD" id="cd17932">
    <property type="entry name" value="DEXQc_UvrD"/>
    <property type="match status" value="1"/>
</dbReference>
<dbReference type="PANTHER" id="PTHR11070:SF2">
    <property type="entry name" value="ATP-DEPENDENT DNA HELICASE SRS2"/>
    <property type="match status" value="1"/>
</dbReference>
<protein>
    <recommendedName>
        <fullName evidence="9">DNA 3'-5' helicase</fullName>
        <ecNumber evidence="9">5.6.2.4</ecNumber>
    </recommendedName>
</protein>
<evidence type="ECO:0000313" key="14">
    <source>
        <dbReference type="EMBL" id="MCF6136462.1"/>
    </source>
</evidence>
<dbReference type="EC" id="5.6.2.4" evidence="9"/>
<keyword evidence="3 11" id="KW-0378">Hydrolase</keyword>
<dbReference type="Gene3D" id="1.10.10.160">
    <property type="match status" value="1"/>
</dbReference>
<evidence type="ECO:0000256" key="3">
    <source>
        <dbReference type="ARBA" id="ARBA00022801"/>
    </source>
</evidence>
<sequence length="663" mass="77257">MLNRQQIEAVEYIEGPLLILAGPGSGKTRTISSRYEHLLRLGVKPKEILMVTFTRKAANEMKSRIAHNFQNFRMEETWVETFHRICMEILKKDGNHLGVPRDFKICNQYESKTIVQNIINRFDLRDGNDEEEDRVTKEVALDAMNKLKTNLISPHALKNEVPTLRCMNWDQSKKIIDDLKENDTSLFNALKVIYPEYQKELLRNRLMDFDDMMFYTVGLLDKCPEVLERYQEQFKYIMVDEMQDTNHVQFKILELLAGDKQNICVVGDDAQSIYGFRGAAIENILDFDRHFSGTNVVKLEQNYRSTKRIVDFSNSIIRHNKNQKVKSLFTENELGEKITVMKADNDEQEAEVVAKRILAMHQEERFDFNELAVLFRNNSHMNKFAKVFDEHSIPFRITGDIEFVDRIEIRDILAYLKLIENPEDATQLRRIINKPKRGIGRKSIEYIFDHIGENAIGFLKEKETLSKMTKAGQKGIKDLVAVIESCGPILHERGLSYTIEHLLRALDYENKVYSKSLDWMKDEVSESLNELIRLAKMAESEKPGLSVEAFREYLANLYVEDENQKSKVTLMTIHKSKGLEFPVVFVSGMDNLTFPNEQKEDFESELEEERRVLYVAATRAEKRLFLSYPLSREKRVEGTMKKLKSEKSLFLKEIGDSEYIEEL</sequence>
<dbReference type="InterPro" id="IPR013986">
    <property type="entry name" value="DExx_box_DNA_helicase_dom_sf"/>
</dbReference>
<dbReference type="GO" id="GO:0004386">
    <property type="term" value="F:helicase activity"/>
    <property type="evidence" value="ECO:0007669"/>
    <property type="project" value="UniProtKB-KW"/>
</dbReference>
<evidence type="ECO:0000256" key="7">
    <source>
        <dbReference type="ARBA" id="ARBA00023235"/>
    </source>
</evidence>
<comment type="catalytic activity">
    <reaction evidence="8">
        <text>Couples ATP hydrolysis with the unwinding of duplex DNA by translocating in the 3'-5' direction.</text>
        <dbReference type="EC" id="5.6.2.4"/>
    </reaction>
</comment>
<evidence type="ECO:0000256" key="5">
    <source>
        <dbReference type="ARBA" id="ARBA00022840"/>
    </source>
</evidence>
<evidence type="ECO:0000259" key="13">
    <source>
        <dbReference type="PROSITE" id="PS51217"/>
    </source>
</evidence>
<evidence type="ECO:0000256" key="10">
    <source>
        <dbReference type="ARBA" id="ARBA00048988"/>
    </source>
</evidence>
<evidence type="ECO:0000313" key="15">
    <source>
        <dbReference type="Proteomes" id="UP001649381"/>
    </source>
</evidence>
<evidence type="ECO:0000256" key="11">
    <source>
        <dbReference type="PROSITE-ProRule" id="PRU00560"/>
    </source>
</evidence>
<keyword evidence="5 11" id="KW-0067">ATP-binding</keyword>
<comment type="similarity">
    <text evidence="1">Belongs to the helicase family. UvrD subfamily.</text>
</comment>
<name>A0ABS9GY43_9BACL</name>
<comment type="caution">
    <text evidence="14">The sequence shown here is derived from an EMBL/GenBank/DDBJ whole genome shotgun (WGS) entry which is preliminary data.</text>
</comment>
<dbReference type="Pfam" id="PF00580">
    <property type="entry name" value="UvrD-helicase"/>
    <property type="match status" value="1"/>
</dbReference>
<gene>
    <name evidence="14" type="ORF">L2716_01885</name>
</gene>
<organism evidence="14 15">
    <name type="scientific">Pseudalkalibacillus berkeleyi</name>
    <dbReference type="NCBI Taxonomy" id="1069813"/>
    <lineage>
        <taxon>Bacteria</taxon>
        <taxon>Bacillati</taxon>
        <taxon>Bacillota</taxon>
        <taxon>Bacilli</taxon>
        <taxon>Bacillales</taxon>
        <taxon>Fictibacillaceae</taxon>
        <taxon>Pseudalkalibacillus</taxon>
    </lineage>
</organism>
<evidence type="ECO:0000259" key="12">
    <source>
        <dbReference type="PROSITE" id="PS51198"/>
    </source>
</evidence>
<evidence type="ECO:0000256" key="6">
    <source>
        <dbReference type="ARBA" id="ARBA00023125"/>
    </source>
</evidence>
<dbReference type="SUPFAM" id="SSF52540">
    <property type="entry name" value="P-loop containing nucleoside triphosphate hydrolases"/>
    <property type="match status" value="1"/>
</dbReference>
<dbReference type="Proteomes" id="UP001649381">
    <property type="component" value="Unassembled WGS sequence"/>
</dbReference>
<dbReference type="PANTHER" id="PTHR11070">
    <property type="entry name" value="UVRD / RECB / PCRA DNA HELICASE FAMILY MEMBER"/>
    <property type="match status" value="1"/>
</dbReference>
<evidence type="ECO:0000256" key="1">
    <source>
        <dbReference type="ARBA" id="ARBA00009922"/>
    </source>
</evidence>
<feature type="binding site" evidence="11">
    <location>
        <begin position="21"/>
        <end position="28"/>
    </location>
    <ligand>
        <name>ATP</name>
        <dbReference type="ChEBI" id="CHEBI:30616"/>
    </ligand>
</feature>
<dbReference type="InterPro" id="IPR000212">
    <property type="entry name" value="DNA_helicase_UvrD/REP"/>
</dbReference>
<keyword evidence="6" id="KW-0238">DNA-binding</keyword>
<keyword evidence="15" id="KW-1185">Reference proteome</keyword>
<evidence type="ECO:0000256" key="4">
    <source>
        <dbReference type="ARBA" id="ARBA00022806"/>
    </source>
</evidence>
<dbReference type="InterPro" id="IPR027417">
    <property type="entry name" value="P-loop_NTPase"/>
</dbReference>
<accession>A0ABS9GY43</accession>
<keyword evidence="7" id="KW-0413">Isomerase</keyword>
<dbReference type="RefSeq" id="WP_236331220.1">
    <property type="nucleotide sequence ID" value="NZ_JAKIJS010000001.1"/>
</dbReference>
<comment type="catalytic activity">
    <reaction evidence="10">
        <text>ATP + H2O = ADP + phosphate + H(+)</text>
        <dbReference type="Rhea" id="RHEA:13065"/>
        <dbReference type="ChEBI" id="CHEBI:15377"/>
        <dbReference type="ChEBI" id="CHEBI:15378"/>
        <dbReference type="ChEBI" id="CHEBI:30616"/>
        <dbReference type="ChEBI" id="CHEBI:43474"/>
        <dbReference type="ChEBI" id="CHEBI:456216"/>
        <dbReference type="EC" id="5.6.2.4"/>
    </reaction>
</comment>
<keyword evidence="4 11" id="KW-0347">Helicase</keyword>